<dbReference type="RefSeq" id="XP_062733223.1">
    <property type="nucleotide sequence ID" value="XM_062872473.1"/>
</dbReference>
<evidence type="ECO:0000313" key="3">
    <source>
        <dbReference type="Proteomes" id="UP001322138"/>
    </source>
</evidence>
<dbReference type="Proteomes" id="UP001322138">
    <property type="component" value="Unassembled WGS sequence"/>
</dbReference>
<reference evidence="2 3" key="1">
    <citation type="journal article" date="2023" name="bioRxiv">
        <title>High-quality genome assemblies of four members of thePodospora anserinaspecies complex.</title>
        <authorList>
            <person name="Ament-Velasquez S.L."/>
            <person name="Vogan A.A."/>
            <person name="Wallerman O."/>
            <person name="Hartmann F."/>
            <person name="Gautier V."/>
            <person name="Silar P."/>
            <person name="Giraud T."/>
            <person name="Johannesson H."/>
        </authorList>
    </citation>
    <scope>NUCLEOTIDE SEQUENCE [LARGE SCALE GENOMIC DNA]</scope>
    <source>
        <strain evidence="2 3">CBS 112042</strain>
    </source>
</reference>
<organism evidence="2 3">
    <name type="scientific">Podospora bellae-mahoneyi</name>
    <dbReference type="NCBI Taxonomy" id="2093777"/>
    <lineage>
        <taxon>Eukaryota</taxon>
        <taxon>Fungi</taxon>
        <taxon>Dikarya</taxon>
        <taxon>Ascomycota</taxon>
        <taxon>Pezizomycotina</taxon>
        <taxon>Sordariomycetes</taxon>
        <taxon>Sordariomycetidae</taxon>
        <taxon>Sordariales</taxon>
        <taxon>Podosporaceae</taxon>
        <taxon>Podospora</taxon>
    </lineage>
</organism>
<dbReference type="GeneID" id="87891651"/>
<accession>A0ABR0FMW0</accession>
<keyword evidence="3" id="KW-1185">Reference proteome</keyword>
<comment type="caution">
    <text evidence="2">The sequence shown here is derived from an EMBL/GenBank/DDBJ whole genome shotgun (WGS) entry which is preliminary data.</text>
</comment>
<feature type="region of interest" description="Disordered" evidence="1">
    <location>
        <begin position="1"/>
        <end position="20"/>
    </location>
</feature>
<proteinExistence type="predicted"/>
<name>A0ABR0FMW0_9PEZI</name>
<evidence type="ECO:0000313" key="2">
    <source>
        <dbReference type="EMBL" id="KAK4644247.1"/>
    </source>
</evidence>
<gene>
    <name evidence="2" type="ORF">QC761_0050690</name>
</gene>
<evidence type="ECO:0000256" key="1">
    <source>
        <dbReference type="SAM" id="MobiDB-lite"/>
    </source>
</evidence>
<sequence>MCSQCPEGHRKNSDAAGLGADLSPSLSPPLSLRHFTILGSSHTGQPSFFVVFRSSVQQSAYLPTRIPTWPLHPERLVRCGDLRGATSQQSIFNIASANLR</sequence>
<protein>
    <submittedName>
        <fullName evidence="2">Uncharacterized protein</fullName>
    </submittedName>
</protein>
<dbReference type="EMBL" id="JAFFGZ010000005">
    <property type="protein sequence ID" value="KAK4644247.1"/>
    <property type="molecule type" value="Genomic_DNA"/>
</dbReference>